<keyword evidence="9" id="KW-1185">Reference proteome</keyword>
<evidence type="ECO:0000256" key="3">
    <source>
        <dbReference type="ARBA" id="ARBA00022692"/>
    </source>
</evidence>
<dbReference type="InterPro" id="IPR018076">
    <property type="entry name" value="T2SS_GspF_dom"/>
</dbReference>
<feature type="domain" description="Type II secretion system protein GspF" evidence="7">
    <location>
        <begin position="93"/>
        <end position="216"/>
    </location>
</feature>
<dbReference type="PANTHER" id="PTHR35007:SF4">
    <property type="entry name" value="CONSERVED TRANSMEMBRANE PROTEIN-RELATED"/>
    <property type="match status" value="1"/>
</dbReference>
<dbReference type="RefSeq" id="WP_141925719.1">
    <property type="nucleotide sequence ID" value="NZ_VFQC01000002.1"/>
</dbReference>
<evidence type="ECO:0000256" key="6">
    <source>
        <dbReference type="SAM" id="Phobius"/>
    </source>
</evidence>
<evidence type="ECO:0000256" key="5">
    <source>
        <dbReference type="ARBA" id="ARBA00023136"/>
    </source>
</evidence>
<keyword evidence="4 6" id="KW-1133">Transmembrane helix</keyword>
<protein>
    <submittedName>
        <fullName evidence="8">Tight adherence protein B</fullName>
    </submittedName>
</protein>
<comment type="caution">
    <text evidence="8">The sequence shown here is derived from an EMBL/GenBank/DDBJ whole genome shotgun (WGS) entry which is preliminary data.</text>
</comment>
<keyword evidence="5 6" id="KW-0472">Membrane</keyword>
<dbReference type="AlphaFoldDB" id="A0A543NA64"/>
<gene>
    <name evidence="8" type="ORF">FHX37_4069</name>
</gene>
<dbReference type="Proteomes" id="UP000317422">
    <property type="component" value="Unassembled WGS sequence"/>
</dbReference>
<organism evidence="8 9">
    <name type="scientific">Haloactinospora alba</name>
    <dbReference type="NCBI Taxonomy" id="405555"/>
    <lineage>
        <taxon>Bacteria</taxon>
        <taxon>Bacillati</taxon>
        <taxon>Actinomycetota</taxon>
        <taxon>Actinomycetes</taxon>
        <taxon>Streptosporangiales</taxon>
        <taxon>Nocardiopsidaceae</taxon>
        <taxon>Haloactinospora</taxon>
    </lineage>
</organism>
<name>A0A543NA64_9ACTN</name>
<evidence type="ECO:0000256" key="1">
    <source>
        <dbReference type="ARBA" id="ARBA00004651"/>
    </source>
</evidence>
<keyword evidence="2" id="KW-1003">Cell membrane</keyword>
<feature type="transmembrane region" description="Helical" evidence="6">
    <location>
        <begin position="233"/>
        <end position="252"/>
    </location>
</feature>
<evidence type="ECO:0000313" key="9">
    <source>
        <dbReference type="Proteomes" id="UP000317422"/>
    </source>
</evidence>
<keyword evidence="3 6" id="KW-0812">Transmembrane</keyword>
<accession>A0A543NA64</accession>
<feature type="transmembrane region" description="Helical" evidence="6">
    <location>
        <begin position="203"/>
        <end position="227"/>
    </location>
</feature>
<dbReference type="EMBL" id="VFQC01000002">
    <property type="protein sequence ID" value="TQN28709.1"/>
    <property type="molecule type" value="Genomic_DNA"/>
</dbReference>
<dbReference type="Pfam" id="PF00482">
    <property type="entry name" value="T2SSF"/>
    <property type="match status" value="1"/>
</dbReference>
<dbReference type="OrthoDB" id="4337966at2"/>
<evidence type="ECO:0000256" key="4">
    <source>
        <dbReference type="ARBA" id="ARBA00022989"/>
    </source>
</evidence>
<sequence length="266" mass="27765">MPFPDLLPGETHWLAARAGWLVAVGLLGWALSGAVPPPSVWRLRTLAPGRGTVRWRTAARHRAGELRERAGAWFDAVSGRGRGRRQRAVVELCRILAAELRAGRTPAEALASSVSRIDPVVAAEFAPLANVAWPGEDLTLTLGTMAHRSGSAGLGYLAACWRVSSDTGAGLAGVVERLADSLARDEAQRREFSAQLAGPRSTALLLSVLPGAGVVMAALVGASPVAFLFTTPAGWGCLLGGAALNVAGVCWINRMARRALTAVDPG</sequence>
<feature type="transmembrane region" description="Helical" evidence="6">
    <location>
        <begin position="12"/>
        <end position="35"/>
    </location>
</feature>
<evidence type="ECO:0000256" key="2">
    <source>
        <dbReference type="ARBA" id="ARBA00022475"/>
    </source>
</evidence>
<dbReference type="PANTHER" id="PTHR35007">
    <property type="entry name" value="INTEGRAL MEMBRANE PROTEIN-RELATED"/>
    <property type="match status" value="1"/>
</dbReference>
<proteinExistence type="predicted"/>
<evidence type="ECO:0000313" key="8">
    <source>
        <dbReference type="EMBL" id="TQN28709.1"/>
    </source>
</evidence>
<evidence type="ECO:0000259" key="7">
    <source>
        <dbReference type="Pfam" id="PF00482"/>
    </source>
</evidence>
<comment type="subcellular location">
    <subcellularLocation>
        <location evidence="1">Cell membrane</location>
        <topology evidence="1">Multi-pass membrane protein</topology>
    </subcellularLocation>
</comment>
<reference evidence="8 9" key="1">
    <citation type="submission" date="2019-06" db="EMBL/GenBank/DDBJ databases">
        <title>Sequencing the genomes of 1000 actinobacteria strains.</title>
        <authorList>
            <person name="Klenk H.-P."/>
        </authorList>
    </citation>
    <scope>NUCLEOTIDE SEQUENCE [LARGE SCALE GENOMIC DNA]</scope>
    <source>
        <strain evidence="8 9">DSM 45015</strain>
    </source>
</reference>
<dbReference type="GO" id="GO:0005886">
    <property type="term" value="C:plasma membrane"/>
    <property type="evidence" value="ECO:0007669"/>
    <property type="project" value="UniProtKB-SubCell"/>
</dbReference>